<dbReference type="GO" id="GO:0016020">
    <property type="term" value="C:membrane"/>
    <property type="evidence" value="ECO:0007669"/>
    <property type="project" value="UniProtKB-SubCell"/>
</dbReference>
<evidence type="ECO:0000313" key="2">
    <source>
        <dbReference type="EMBL" id="CAJ0584473.1"/>
    </source>
</evidence>
<feature type="transmembrane region" description="Helical" evidence="1">
    <location>
        <begin position="125"/>
        <end position="142"/>
    </location>
</feature>
<keyword evidence="1" id="KW-0812">Transmembrane</keyword>
<protein>
    <recommendedName>
        <fullName evidence="1">Receptor expression-enhancing protein</fullName>
    </recommendedName>
</protein>
<sequence>MADAKKDADRNPKDDIQAAHSDLITFLYEPKGETYDKACKALEANTGLKREQAAYGLFAVLGLYLIFGALAQFVCNLIGFAYPAYASVKAIRTSSKDDDTQWLIYWTVFAFFSIIDFFTDGILSIFPFYFVVKVLFLLYLYLPQTRGASYLYTRFIDPAITEFDKWLAKQGSAQGSASNAASLKKD</sequence>
<feature type="non-terminal residue" evidence="2">
    <location>
        <position position="186"/>
    </location>
</feature>
<dbReference type="EMBL" id="CATQJA010002696">
    <property type="protein sequence ID" value="CAJ0584473.1"/>
    <property type="molecule type" value="Genomic_DNA"/>
</dbReference>
<organism evidence="2 3">
    <name type="scientific">Mesorhabditis spiculigera</name>
    <dbReference type="NCBI Taxonomy" id="96644"/>
    <lineage>
        <taxon>Eukaryota</taxon>
        <taxon>Metazoa</taxon>
        <taxon>Ecdysozoa</taxon>
        <taxon>Nematoda</taxon>
        <taxon>Chromadorea</taxon>
        <taxon>Rhabditida</taxon>
        <taxon>Rhabditina</taxon>
        <taxon>Rhabditomorpha</taxon>
        <taxon>Rhabditoidea</taxon>
        <taxon>Rhabditidae</taxon>
        <taxon>Mesorhabditinae</taxon>
        <taxon>Mesorhabditis</taxon>
    </lineage>
</organism>
<comment type="caution">
    <text evidence="2">The sequence shown here is derived from an EMBL/GenBank/DDBJ whole genome shotgun (WGS) entry which is preliminary data.</text>
</comment>
<feature type="transmembrane region" description="Helical" evidence="1">
    <location>
        <begin position="102"/>
        <end position="119"/>
    </location>
</feature>
<dbReference type="Proteomes" id="UP001177023">
    <property type="component" value="Unassembled WGS sequence"/>
</dbReference>
<feature type="transmembrane region" description="Helical" evidence="1">
    <location>
        <begin position="55"/>
        <end position="82"/>
    </location>
</feature>
<comment type="similarity">
    <text evidence="1">Belongs to the DP1 family.</text>
</comment>
<comment type="subcellular location">
    <subcellularLocation>
        <location evidence="1">Membrane</location>
        <topology evidence="1">Multi-pass membrane protein</topology>
    </subcellularLocation>
</comment>
<keyword evidence="1" id="KW-1133">Transmembrane helix</keyword>
<evidence type="ECO:0000313" key="3">
    <source>
        <dbReference type="Proteomes" id="UP001177023"/>
    </source>
</evidence>
<evidence type="ECO:0000256" key="1">
    <source>
        <dbReference type="RuleBase" id="RU362006"/>
    </source>
</evidence>
<gene>
    <name evidence="2" type="ORF">MSPICULIGERA_LOCUS22526</name>
</gene>
<dbReference type="PANTHER" id="PTHR12300:SF34">
    <property type="entry name" value="RECEPTOR EXPRESSION-ENHANCING PROTEIN"/>
    <property type="match status" value="1"/>
</dbReference>
<dbReference type="InterPro" id="IPR004345">
    <property type="entry name" value="TB2_DP1_HVA22"/>
</dbReference>
<proteinExistence type="inferred from homology"/>
<keyword evidence="3" id="KW-1185">Reference proteome</keyword>
<keyword evidence="1" id="KW-0472">Membrane</keyword>
<dbReference type="PANTHER" id="PTHR12300">
    <property type="entry name" value="HVA22-LIKE PROTEINS"/>
    <property type="match status" value="1"/>
</dbReference>
<reference evidence="2" key="1">
    <citation type="submission" date="2023-06" db="EMBL/GenBank/DDBJ databases">
        <authorList>
            <person name="Delattre M."/>
        </authorList>
    </citation>
    <scope>NUCLEOTIDE SEQUENCE</scope>
    <source>
        <strain evidence="2">AF72</strain>
    </source>
</reference>
<dbReference type="Pfam" id="PF03134">
    <property type="entry name" value="TB2_DP1_HVA22"/>
    <property type="match status" value="1"/>
</dbReference>
<name>A0AA36DDX9_9BILA</name>
<dbReference type="AlphaFoldDB" id="A0AA36DDX9"/>
<accession>A0AA36DDX9</accession>